<reference evidence="1 2" key="1">
    <citation type="journal article" date="2019" name="Sci. Rep.">
        <title>Orb-weaving spider Araneus ventricosus genome elucidates the spidroin gene catalogue.</title>
        <authorList>
            <person name="Kono N."/>
            <person name="Nakamura H."/>
            <person name="Ohtoshi R."/>
            <person name="Moran D.A.P."/>
            <person name="Shinohara A."/>
            <person name="Yoshida Y."/>
            <person name="Fujiwara M."/>
            <person name="Mori M."/>
            <person name="Tomita M."/>
            <person name="Arakawa K."/>
        </authorList>
    </citation>
    <scope>NUCLEOTIDE SEQUENCE [LARGE SCALE GENOMIC DNA]</scope>
</reference>
<evidence type="ECO:0000313" key="1">
    <source>
        <dbReference type="EMBL" id="GBN66925.1"/>
    </source>
</evidence>
<dbReference type="Proteomes" id="UP000499080">
    <property type="component" value="Unassembled WGS sequence"/>
</dbReference>
<comment type="caution">
    <text evidence="1">The sequence shown here is derived from an EMBL/GenBank/DDBJ whole genome shotgun (WGS) entry which is preliminary data.</text>
</comment>
<accession>A0A4Y2QUW1</accession>
<proteinExistence type="predicted"/>
<gene>
    <name evidence="1" type="ORF">AVEN_67929_1</name>
</gene>
<dbReference type="EMBL" id="BGPR01014841">
    <property type="protein sequence ID" value="GBN66925.1"/>
    <property type="molecule type" value="Genomic_DNA"/>
</dbReference>
<sequence length="115" mass="13068">MMSCPQSQSNKTMNIKNSLSNLCDLVGVQFLRRGEADILKTIKDVSWRQFGLRTMAGMRVRSFAVPNYHHTFKVGGSRSCNCIREVSISIDPTGLIEDKSHWFLKDKLPVFLFSV</sequence>
<organism evidence="1 2">
    <name type="scientific">Araneus ventricosus</name>
    <name type="common">Orbweaver spider</name>
    <name type="synonym">Epeira ventricosa</name>
    <dbReference type="NCBI Taxonomy" id="182803"/>
    <lineage>
        <taxon>Eukaryota</taxon>
        <taxon>Metazoa</taxon>
        <taxon>Ecdysozoa</taxon>
        <taxon>Arthropoda</taxon>
        <taxon>Chelicerata</taxon>
        <taxon>Arachnida</taxon>
        <taxon>Araneae</taxon>
        <taxon>Araneomorphae</taxon>
        <taxon>Entelegynae</taxon>
        <taxon>Araneoidea</taxon>
        <taxon>Araneidae</taxon>
        <taxon>Araneus</taxon>
    </lineage>
</organism>
<dbReference type="AlphaFoldDB" id="A0A4Y2QUW1"/>
<name>A0A4Y2QUW1_ARAVE</name>
<keyword evidence="2" id="KW-1185">Reference proteome</keyword>
<evidence type="ECO:0000313" key="2">
    <source>
        <dbReference type="Proteomes" id="UP000499080"/>
    </source>
</evidence>
<protein>
    <submittedName>
        <fullName evidence="1">Uncharacterized protein</fullName>
    </submittedName>
</protein>